<name>A0ABQ9ZWQ6_9CRUS</name>
<sequence>AGVEKYFEPHNASTVSSILVNGSSSSSKLDKGLSGIFIPTSEKVMLYNGNILSEKLCSTP</sequence>
<protein>
    <submittedName>
        <fullName evidence="1">Uncharacterized protein</fullName>
    </submittedName>
</protein>
<gene>
    <name evidence="1" type="ORF">OUZ56_032293</name>
</gene>
<dbReference type="Proteomes" id="UP001234178">
    <property type="component" value="Unassembled WGS sequence"/>
</dbReference>
<evidence type="ECO:0000313" key="2">
    <source>
        <dbReference type="Proteomes" id="UP001234178"/>
    </source>
</evidence>
<feature type="non-terminal residue" evidence="1">
    <location>
        <position position="1"/>
    </location>
</feature>
<accession>A0ABQ9ZWQ6</accession>
<keyword evidence="2" id="KW-1185">Reference proteome</keyword>
<comment type="caution">
    <text evidence="1">The sequence shown here is derived from an EMBL/GenBank/DDBJ whole genome shotgun (WGS) entry which is preliminary data.</text>
</comment>
<proteinExistence type="predicted"/>
<evidence type="ECO:0000313" key="1">
    <source>
        <dbReference type="EMBL" id="KAK4017346.1"/>
    </source>
</evidence>
<reference evidence="1 2" key="1">
    <citation type="journal article" date="2023" name="Nucleic Acids Res.">
        <title>The hologenome of Daphnia magna reveals possible DNA methylation and microbiome-mediated evolution of the host genome.</title>
        <authorList>
            <person name="Chaturvedi A."/>
            <person name="Li X."/>
            <person name="Dhandapani V."/>
            <person name="Marshall H."/>
            <person name="Kissane S."/>
            <person name="Cuenca-Cambronero M."/>
            <person name="Asole G."/>
            <person name="Calvet F."/>
            <person name="Ruiz-Romero M."/>
            <person name="Marangio P."/>
            <person name="Guigo R."/>
            <person name="Rago D."/>
            <person name="Mirbahai L."/>
            <person name="Eastwood N."/>
            <person name="Colbourne J.K."/>
            <person name="Zhou J."/>
            <person name="Mallon E."/>
            <person name="Orsini L."/>
        </authorList>
    </citation>
    <scope>NUCLEOTIDE SEQUENCE [LARGE SCALE GENOMIC DNA]</scope>
    <source>
        <strain evidence="1">LRV0_1</strain>
    </source>
</reference>
<organism evidence="1 2">
    <name type="scientific">Daphnia magna</name>
    <dbReference type="NCBI Taxonomy" id="35525"/>
    <lineage>
        <taxon>Eukaryota</taxon>
        <taxon>Metazoa</taxon>
        <taxon>Ecdysozoa</taxon>
        <taxon>Arthropoda</taxon>
        <taxon>Crustacea</taxon>
        <taxon>Branchiopoda</taxon>
        <taxon>Diplostraca</taxon>
        <taxon>Cladocera</taxon>
        <taxon>Anomopoda</taxon>
        <taxon>Daphniidae</taxon>
        <taxon>Daphnia</taxon>
    </lineage>
</organism>
<dbReference type="EMBL" id="JAOYFB010000005">
    <property type="protein sequence ID" value="KAK4017346.1"/>
    <property type="molecule type" value="Genomic_DNA"/>
</dbReference>